<name>A0A8B6GVY1_MYTGA</name>
<evidence type="ECO:0000313" key="2">
    <source>
        <dbReference type="Proteomes" id="UP000596742"/>
    </source>
</evidence>
<evidence type="ECO:0000313" key="1">
    <source>
        <dbReference type="EMBL" id="VDI69852.1"/>
    </source>
</evidence>
<dbReference type="SUPFAM" id="SSF50911">
    <property type="entry name" value="Mannose 6-phosphate receptor domain"/>
    <property type="match status" value="1"/>
</dbReference>
<gene>
    <name evidence="1" type="ORF">MGAL_10B062924</name>
</gene>
<dbReference type="Proteomes" id="UP000596742">
    <property type="component" value="Unassembled WGS sequence"/>
</dbReference>
<keyword evidence="2" id="KW-1185">Reference proteome</keyword>
<dbReference type="OrthoDB" id="4504960at2759"/>
<proteinExistence type="predicted"/>
<dbReference type="GO" id="GO:0007041">
    <property type="term" value="P:lysosomal transport"/>
    <property type="evidence" value="ECO:0007669"/>
    <property type="project" value="InterPro"/>
</dbReference>
<dbReference type="GO" id="GO:0005537">
    <property type="term" value="F:D-mannose binding"/>
    <property type="evidence" value="ECO:0007669"/>
    <property type="project" value="InterPro"/>
</dbReference>
<dbReference type="AlphaFoldDB" id="A0A8B6GVY1"/>
<keyword evidence="1" id="KW-0675">Receptor</keyword>
<accession>A0A8B6GVY1</accession>
<reference evidence="1" key="1">
    <citation type="submission" date="2018-11" db="EMBL/GenBank/DDBJ databases">
        <authorList>
            <person name="Alioto T."/>
            <person name="Alioto T."/>
        </authorList>
    </citation>
    <scope>NUCLEOTIDE SEQUENCE</scope>
</reference>
<dbReference type="InterPro" id="IPR000479">
    <property type="entry name" value="CIMR_rpt"/>
</dbReference>
<dbReference type="InterPro" id="IPR009011">
    <property type="entry name" value="Man6P_isomerase_rcpt-bd_dom_sf"/>
</dbReference>
<comment type="caution">
    <text evidence="1">The sequence shown here is derived from an EMBL/GenBank/DDBJ whole genome shotgun (WGS) entry which is preliminary data.</text>
</comment>
<organism evidence="1 2">
    <name type="scientific">Mytilus galloprovincialis</name>
    <name type="common">Mediterranean mussel</name>
    <dbReference type="NCBI Taxonomy" id="29158"/>
    <lineage>
        <taxon>Eukaryota</taxon>
        <taxon>Metazoa</taxon>
        <taxon>Spiralia</taxon>
        <taxon>Lophotrochozoa</taxon>
        <taxon>Mollusca</taxon>
        <taxon>Bivalvia</taxon>
        <taxon>Autobranchia</taxon>
        <taxon>Pteriomorphia</taxon>
        <taxon>Mytilida</taxon>
        <taxon>Mytiloidea</taxon>
        <taxon>Mytilidae</taxon>
        <taxon>Mytilinae</taxon>
        <taxon>Mytilus</taxon>
    </lineage>
</organism>
<protein>
    <submittedName>
        <fullName evidence="1">Insulin-like growth factor 2 receptor</fullName>
    </submittedName>
</protein>
<dbReference type="GO" id="GO:0038023">
    <property type="term" value="F:signaling receptor activity"/>
    <property type="evidence" value="ECO:0007669"/>
    <property type="project" value="InterPro"/>
</dbReference>
<sequence length="145" mass="16286">MSFYKEITFVTFPCLSKSGDQGNWEILDDHNPNHKTKYYINVCRPVNQVGIGKGCATFAAACQSKFDQNGLTRGPNIPIQIGNCEQSIIWETEAACPLAIEETDTCTVKDPNSDYMFNLNPLKKMGDTDFYKVMNVANGKKNYRV</sequence>
<dbReference type="Gene3D" id="2.70.130.10">
    <property type="entry name" value="Mannose-6-phosphate receptor binding domain"/>
    <property type="match status" value="1"/>
</dbReference>
<dbReference type="EMBL" id="UYJE01009095">
    <property type="protein sequence ID" value="VDI69852.1"/>
    <property type="molecule type" value="Genomic_DNA"/>
</dbReference>
<dbReference type="Pfam" id="PF00878">
    <property type="entry name" value="CIMR"/>
    <property type="match status" value="1"/>
</dbReference>